<evidence type="ECO:0000256" key="1">
    <source>
        <dbReference type="ARBA" id="ARBA00001974"/>
    </source>
</evidence>
<comment type="caution">
    <text evidence="9">The sequence shown here is derived from an EMBL/GenBank/DDBJ whole genome shotgun (WGS) entry which is preliminary data.</text>
</comment>
<dbReference type="InterPro" id="IPR046373">
    <property type="entry name" value="Acyl-CoA_Oxase/DH_mid-dom_sf"/>
</dbReference>
<dbReference type="FunFam" id="2.40.110.10:FF:000002">
    <property type="entry name" value="Acyl-CoA dehydrogenase fadE12"/>
    <property type="match status" value="1"/>
</dbReference>
<dbReference type="RefSeq" id="WP_125245106.1">
    <property type="nucleotide sequence ID" value="NZ_RSED01000023.1"/>
</dbReference>
<dbReference type="InterPro" id="IPR013786">
    <property type="entry name" value="AcylCoA_DH/ox_N"/>
</dbReference>
<sequence length="394" mass="42470">MPTERLPHLDWPFLQDHHRALARDLDTWAATNVADIHSDDVDADCRALVRILGKAGWLRHAVAGTAHGGSSDTLDTRTLCLIRETLARHNGLADFAFAMQGLGSGAISIDGSPEQKARYLPRVAKGEAISAFALSEPEAGSDVAAMACAARLDGDHYVLDGEKTWISNGGIADLYVVFARTGEAPGSRGISAFIIEAGTPGFDIAERIDVIAPHPLARLRFTNCRVPVTQRIGAAGEGFKVAMRTLDVFRTSVAAAALGFGRRALDEALLRATTRRMFGQVLADFQLTQAKLAQMATTIDGAALLTYRAAWQRDQGRNVTREAAMAKMAATEGAQTVIDAAVQLWGGQGVVSDQPVERLYREIRSLRIYEGATEVQQLIIARELLKDVREGQAG</sequence>
<organism evidence="9 10">
    <name type="scientific">Aquabacterium soli</name>
    <dbReference type="NCBI Taxonomy" id="2493092"/>
    <lineage>
        <taxon>Bacteria</taxon>
        <taxon>Pseudomonadati</taxon>
        <taxon>Pseudomonadota</taxon>
        <taxon>Betaproteobacteria</taxon>
        <taxon>Burkholderiales</taxon>
        <taxon>Aquabacterium</taxon>
    </lineage>
</organism>
<evidence type="ECO:0000256" key="5">
    <source>
        <dbReference type="ARBA" id="ARBA00023002"/>
    </source>
</evidence>
<dbReference type="GO" id="GO:0003995">
    <property type="term" value="F:acyl-CoA dehydrogenase activity"/>
    <property type="evidence" value="ECO:0007669"/>
    <property type="project" value="InterPro"/>
</dbReference>
<dbReference type="PANTHER" id="PTHR43884:SF22">
    <property type="entry name" value="BLR3437 PROTEIN"/>
    <property type="match status" value="1"/>
</dbReference>
<dbReference type="SUPFAM" id="SSF47203">
    <property type="entry name" value="Acyl-CoA dehydrogenase C-terminal domain-like"/>
    <property type="match status" value="1"/>
</dbReference>
<dbReference type="InterPro" id="IPR036250">
    <property type="entry name" value="AcylCo_DH-like_C"/>
</dbReference>
<dbReference type="InterPro" id="IPR009100">
    <property type="entry name" value="AcylCoA_DH/oxidase_NM_dom_sf"/>
</dbReference>
<dbReference type="PROSITE" id="PS00073">
    <property type="entry name" value="ACYL_COA_DH_2"/>
    <property type="match status" value="1"/>
</dbReference>
<dbReference type="OrthoDB" id="9770681at2"/>
<dbReference type="Gene3D" id="1.20.140.10">
    <property type="entry name" value="Butyryl-CoA Dehydrogenase, subunit A, domain 3"/>
    <property type="match status" value="1"/>
</dbReference>
<dbReference type="FunFam" id="1.20.140.10:FF:000001">
    <property type="entry name" value="Acyl-CoA dehydrogenase"/>
    <property type="match status" value="1"/>
</dbReference>
<keyword evidence="3" id="KW-0285">Flavoprotein</keyword>
<dbReference type="Proteomes" id="UP000269265">
    <property type="component" value="Unassembled WGS sequence"/>
</dbReference>
<evidence type="ECO:0000259" key="6">
    <source>
        <dbReference type="Pfam" id="PF00441"/>
    </source>
</evidence>
<gene>
    <name evidence="9" type="ORF">EIP75_20735</name>
</gene>
<keyword evidence="4" id="KW-0274">FAD</keyword>
<evidence type="ECO:0000256" key="2">
    <source>
        <dbReference type="ARBA" id="ARBA00009347"/>
    </source>
</evidence>
<dbReference type="GO" id="GO:0050660">
    <property type="term" value="F:flavin adenine dinucleotide binding"/>
    <property type="evidence" value="ECO:0007669"/>
    <property type="project" value="InterPro"/>
</dbReference>
<dbReference type="InterPro" id="IPR009075">
    <property type="entry name" value="AcylCo_DH/oxidase_C"/>
</dbReference>
<protein>
    <submittedName>
        <fullName evidence="9">Acyl-CoA dehydrogenase</fullName>
    </submittedName>
</protein>
<dbReference type="PANTHER" id="PTHR43884">
    <property type="entry name" value="ACYL-COA DEHYDROGENASE"/>
    <property type="match status" value="1"/>
</dbReference>
<dbReference type="InterPro" id="IPR006091">
    <property type="entry name" value="Acyl-CoA_Oxase/DH_mid-dom"/>
</dbReference>
<dbReference type="Pfam" id="PF02770">
    <property type="entry name" value="Acyl-CoA_dh_M"/>
    <property type="match status" value="1"/>
</dbReference>
<name>A0A426V629_9BURK</name>
<dbReference type="Gene3D" id="2.40.110.10">
    <property type="entry name" value="Butyryl-CoA Dehydrogenase, subunit A, domain 2"/>
    <property type="match status" value="1"/>
</dbReference>
<dbReference type="Pfam" id="PF02771">
    <property type="entry name" value="Acyl-CoA_dh_N"/>
    <property type="match status" value="1"/>
</dbReference>
<evidence type="ECO:0000313" key="10">
    <source>
        <dbReference type="Proteomes" id="UP000269265"/>
    </source>
</evidence>
<feature type="domain" description="Acyl-CoA dehydrogenase/oxidase N-terminal" evidence="8">
    <location>
        <begin position="16"/>
        <end position="127"/>
    </location>
</feature>
<dbReference type="EMBL" id="RSED01000023">
    <property type="protein sequence ID" value="RRS02379.1"/>
    <property type="molecule type" value="Genomic_DNA"/>
</dbReference>
<dbReference type="SUPFAM" id="SSF56645">
    <property type="entry name" value="Acyl-CoA dehydrogenase NM domain-like"/>
    <property type="match status" value="1"/>
</dbReference>
<comment type="similarity">
    <text evidence="2">Belongs to the acyl-CoA dehydrogenase family.</text>
</comment>
<evidence type="ECO:0000259" key="8">
    <source>
        <dbReference type="Pfam" id="PF02771"/>
    </source>
</evidence>
<dbReference type="InterPro" id="IPR037069">
    <property type="entry name" value="AcylCoA_DH/ox_N_sf"/>
</dbReference>
<feature type="domain" description="Acyl-CoA dehydrogenase/oxidase C-terminal" evidence="6">
    <location>
        <begin position="236"/>
        <end position="385"/>
    </location>
</feature>
<feature type="domain" description="Acyl-CoA oxidase/dehydrogenase middle" evidence="7">
    <location>
        <begin position="131"/>
        <end position="224"/>
    </location>
</feature>
<evidence type="ECO:0000256" key="4">
    <source>
        <dbReference type="ARBA" id="ARBA00022827"/>
    </source>
</evidence>
<reference evidence="9 10" key="1">
    <citation type="submission" date="2018-12" db="EMBL/GenBank/DDBJ databases">
        <title>The whole draft genome of Aquabacterium sp. SJQ9.</title>
        <authorList>
            <person name="Sun L."/>
            <person name="Gao X."/>
            <person name="Chen W."/>
            <person name="Huang K."/>
        </authorList>
    </citation>
    <scope>NUCLEOTIDE SEQUENCE [LARGE SCALE GENOMIC DNA]</scope>
    <source>
        <strain evidence="9 10">SJQ9</strain>
    </source>
</reference>
<evidence type="ECO:0000259" key="7">
    <source>
        <dbReference type="Pfam" id="PF02770"/>
    </source>
</evidence>
<dbReference type="InterPro" id="IPR006089">
    <property type="entry name" value="Acyl-CoA_DH_CS"/>
</dbReference>
<dbReference type="PROSITE" id="PS00072">
    <property type="entry name" value="ACYL_COA_DH_1"/>
    <property type="match status" value="1"/>
</dbReference>
<keyword evidence="10" id="KW-1185">Reference proteome</keyword>
<dbReference type="Pfam" id="PF00441">
    <property type="entry name" value="Acyl-CoA_dh_1"/>
    <property type="match status" value="1"/>
</dbReference>
<dbReference type="AlphaFoldDB" id="A0A426V629"/>
<accession>A0A426V629</accession>
<evidence type="ECO:0000256" key="3">
    <source>
        <dbReference type="ARBA" id="ARBA00022630"/>
    </source>
</evidence>
<keyword evidence="5" id="KW-0560">Oxidoreductase</keyword>
<comment type="cofactor">
    <cofactor evidence="1">
        <name>FAD</name>
        <dbReference type="ChEBI" id="CHEBI:57692"/>
    </cofactor>
</comment>
<proteinExistence type="inferred from homology"/>
<dbReference type="Gene3D" id="1.10.540.10">
    <property type="entry name" value="Acyl-CoA dehydrogenase/oxidase, N-terminal domain"/>
    <property type="match status" value="1"/>
</dbReference>
<evidence type="ECO:0000313" key="9">
    <source>
        <dbReference type="EMBL" id="RRS02379.1"/>
    </source>
</evidence>